<dbReference type="FunFam" id="3.40.50.300:FF:001661">
    <property type="entry name" value="RAD17 checkpoint clamp loader component"/>
    <property type="match status" value="1"/>
</dbReference>
<sequence length="745" mass="84635">MLFRAAGEQLRAEARGKPLLNRDGIGLRQEREEKLPFCEGSMVACFGWKLQRVMMSKKTSKRKIASAKVGDYTFEILTKVIDWVEPSFTDFCKNTNPSSSIIYKKTPTDTHHHQKRKEHFSLLESSKSGRKKGKPSSRDERDEVSKQKCNEIEPWVDKYKPKSQNELAVHKKKIEEVEAWLKAEVFQRQTKLGGSILLLTGPSGCGKSATLEILAKDLGIQVQEWVNPVLMDFRKDDFQDTLKDDFQGLPYQSQTAVFQEFLLRANKYTKLQMVGDTVKTDKRLILVEDVPNHFYRDPSSLHEILRMFVRVSRCPLVFIISDGASAASSQRFLFPKEIHEELHIANISFNPVAPTIMLKVLNRITTIEANTNGEKIDVPAKSSMELICKGCSGDIRSAINTLQFSSLKEYSSKNNLWPQKKGNSSLKCDLLSKVKKKFGNSLESQEIQAVGGKDASIFLFHALGKILYCKRKQIMELGFPCLPPHLSDYERSPLLVQPEDVIEKSHMPGDLFNLYLHQNYVDFFSDIEDLVRASEYLSVADLLCSNWDARPTLREYSASVATRGMMHSNRSRAFAHSKGGMGFRPLHKPQWFLINKKYQENCTAAKSLFSNFCLPPLCLQTQLLPYLALLTNPMRNQAQITFIQDVGRLPLKKHFGRLKLETLTDKDSAIQVFDSDDESDFASMQSPNMIQLEKNNTREKNESDECLLSASQAPGNELPCSQPQPVTAQAIMEEDELNIEEYDSD</sequence>
<feature type="region of interest" description="Disordered" evidence="8">
    <location>
        <begin position="103"/>
        <end position="146"/>
    </location>
</feature>
<gene>
    <name evidence="11" type="primary">RAD17</name>
</gene>
<keyword evidence="4" id="KW-0227">DNA damage</keyword>
<proteinExistence type="inferred from homology"/>
<dbReference type="Proteomes" id="UP001190640">
    <property type="component" value="Chromosome 8"/>
</dbReference>
<dbReference type="GO" id="GO:0005634">
    <property type="term" value="C:nucleus"/>
    <property type="evidence" value="ECO:0007669"/>
    <property type="project" value="UniProtKB-SubCell"/>
</dbReference>
<dbReference type="GeneID" id="129334555"/>
<dbReference type="Pfam" id="PF25812">
    <property type="entry name" value="RAD24_helical"/>
    <property type="match status" value="1"/>
</dbReference>
<accession>A0AA97L4W4</accession>
<dbReference type="GO" id="GO:0003689">
    <property type="term" value="F:DNA clamp loader activity"/>
    <property type="evidence" value="ECO:0007669"/>
    <property type="project" value="InterPro"/>
</dbReference>
<feature type="domain" description="Checkpoint protein RAD24-like helical bundle" evidence="9">
    <location>
        <begin position="455"/>
        <end position="572"/>
    </location>
</feature>
<dbReference type="GO" id="GO:0031389">
    <property type="term" value="C:Rad17 RFC-like complex"/>
    <property type="evidence" value="ECO:0007669"/>
    <property type="project" value="InterPro"/>
</dbReference>
<dbReference type="GO" id="GO:0005524">
    <property type="term" value="F:ATP binding"/>
    <property type="evidence" value="ECO:0007669"/>
    <property type="project" value="UniProtKB-KW"/>
</dbReference>
<keyword evidence="5" id="KW-0067">ATP-binding</keyword>
<dbReference type="NCBIfam" id="TIGR00602">
    <property type="entry name" value="rad24"/>
    <property type="match status" value="1"/>
</dbReference>
<evidence type="ECO:0000313" key="11">
    <source>
        <dbReference type="RefSeq" id="XP_054842705.1"/>
    </source>
</evidence>
<reference evidence="11" key="1">
    <citation type="submission" date="2025-08" db="UniProtKB">
        <authorList>
            <consortium name="RefSeq"/>
        </authorList>
    </citation>
    <scope>IDENTIFICATION</scope>
    <source>
        <tissue evidence="11">Blood</tissue>
    </source>
</reference>
<evidence type="ECO:0000256" key="5">
    <source>
        <dbReference type="ARBA" id="ARBA00022840"/>
    </source>
</evidence>
<dbReference type="RefSeq" id="XP_054842705.1">
    <property type="nucleotide sequence ID" value="XM_054986730.1"/>
</dbReference>
<dbReference type="InterPro" id="IPR057927">
    <property type="entry name" value="RAD24-like_helical"/>
</dbReference>
<comment type="subcellular location">
    <subcellularLocation>
        <location evidence="1">Nucleus</location>
    </subcellularLocation>
</comment>
<evidence type="ECO:0000256" key="3">
    <source>
        <dbReference type="ARBA" id="ARBA00022741"/>
    </source>
</evidence>
<keyword evidence="7" id="KW-0131">Cell cycle</keyword>
<dbReference type="KEGG" id="emc:129334555"/>
<keyword evidence="6" id="KW-0539">Nucleus</keyword>
<dbReference type="GO" id="GO:0033314">
    <property type="term" value="P:mitotic DNA replication checkpoint signaling"/>
    <property type="evidence" value="ECO:0007669"/>
    <property type="project" value="TreeGrafter"/>
</dbReference>
<dbReference type="GO" id="GO:0003682">
    <property type="term" value="F:chromatin binding"/>
    <property type="evidence" value="ECO:0007669"/>
    <property type="project" value="TreeGrafter"/>
</dbReference>
<dbReference type="PANTHER" id="PTHR12172">
    <property type="entry name" value="CELL CYCLE CHECKPOINT PROTEIN RAD17"/>
    <property type="match status" value="1"/>
</dbReference>
<name>A0AA97L4W4_EUBMA</name>
<dbReference type="SUPFAM" id="SSF52540">
    <property type="entry name" value="P-loop containing nucleoside triphosphate hydrolases"/>
    <property type="match status" value="1"/>
</dbReference>
<dbReference type="CTD" id="5884"/>
<dbReference type="GO" id="GO:0000077">
    <property type="term" value="P:DNA damage checkpoint signaling"/>
    <property type="evidence" value="ECO:0007669"/>
    <property type="project" value="InterPro"/>
</dbReference>
<comment type="similarity">
    <text evidence="2">Belongs to the rad17/RAD24 family.</text>
</comment>
<dbReference type="GO" id="GO:0006281">
    <property type="term" value="P:DNA repair"/>
    <property type="evidence" value="ECO:0007669"/>
    <property type="project" value="InterPro"/>
</dbReference>
<dbReference type="InterPro" id="IPR027417">
    <property type="entry name" value="P-loop_NTPase"/>
</dbReference>
<dbReference type="AlphaFoldDB" id="A0AA97L4W4"/>
<feature type="compositionally biased region" description="Basic and acidic residues" evidence="8">
    <location>
        <begin position="136"/>
        <end position="146"/>
    </location>
</feature>
<keyword evidence="10" id="KW-1185">Reference proteome</keyword>
<evidence type="ECO:0000256" key="8">
    <source>
        <dbReference type="SAM" id="MobiDB-lite"/>
    </source>
</evidence>
<protein>
    <submittedName>
        <fullName evidence="11">Cell cycle checkpoint protein RAD17 isoform X1</fullName>
    </submittedName>
</protein>
<evidence type="ECO:0000259" key="9">
    <source>
        <dbReference type="Pfam" id="PF25812"/>
    </source>
</evidence>
<dbReference type="InterPro" id="IPR004582">
    <property type="entry name" value="Checkpoint_prot_Rad17_Rad24"/>
</dbReference>
<dbReference type="Gene3D" id="1.10.8.60">
    <property type="match status" value="1"/>
</dbReference>
<evidence type="ECO:0000256" key="6">
    <source>
        <dbReference type="ARBA" id="ARBA00023242"/>
    </source>
</evidence>
<dbReference type="PANTHER" id="PTHR12172:SF0">
    <property type="entry name" value="CELL CYCLE CHECKPOINT PROTEIN RAD17"/>
    <property type="match status" value="1"/>
</dbReference>
<dbReference type="Gene3D" id="3.40.50.300">
    <property type="entry name" value="P-loop containing nucleotide triphosphate hydrolases"/>
    <property type="match status" value="1"/>
</dbReference>
<evidence type="ECO:0000256" key="7">
    <source>
        <dbReference type="ARBA" id="ARBA00023306"/>
    </source>
</evidence>
<dbReference type="InterPro" id="IPR018324">
    <property type="entry name" value="Rad17/Rad24_fun/met"/>
</dbReference>
<evidence type="ECO:0000256" key="1">
    <source>
        <dbReference type="ARBA" id="ARBA00004123"/>
    </source>
</evidence>
<keyword evidence="3" id="KW-0547">Nucleotide-binding</keyword>
<dbReference type="Pfam" id="PF03215">
    <property type="entry name" value="Rad17"/>
    <property type="match status" value="1"/>
</dbReference>
<evidence type="ECO:0000313" key="10">
    <source>
        <dbReference type="Proteomes" id="UP001190640"/>
    </source>
</evidence>
<evidence type="ECO:0000256" key="2">
    <source>
        <dbReference type="ARBA" id="ARBA00006168"/>
    </source>
</evidence>
<evidence type="ECO:0000256" key="4">
    <source>
        <dbReference type="ARBA" id="ARBA00022763"/>
    </source>
</evidence>
<organism evidence="10 11">
    <name type="scientific">Eublepharis macularius</name>
    <name type="common">Leopard gecko</name>
    <name type="synonym">Cyrtodactylus macularius</name>
    <dbReference type="NCBI Taxonomy" id="481883"/>
    <lineage>
        <taxon>Eukaryota</taxon>
        <taxon>Metazoa</taxon>
        <taxon>Chordata</taxon>
        <taxon>Craniata</taxon>
        <taxon>Vertebrata</taxon>
        <taxon>Euteleostomi</taxon>
        <taxon>Lepidosauria</taxon>
        <taxon>Squamata</taxon>
        <taxon>Bifurcata</taxon>
        <taxon>Gekkota</taxon>
        <taxon>Eublepharidae</taxon>
        <taxon>Eublepharinae</taxon>
        <taxon>Eublepharis</taxon>
    </lineage>
</organism>